<evidence type="ECO:0000259" key="1">
    <source>
        <dbReference type="Pfam" id="PF01575"/>
    </source>
</evidence>
<dbReference type="eggNOG" id="COG2030">
    <property type="taxonomic scope" value="Bacteria"/>
</dbReference>
<accession>A0A081CR02</accession>
<dbReference type="InterPro" id="IPR002539">
    <property type="entry name" value="MaoC-like_dom"/>
</dbReference>
<dbReference type="Gene3D" id="3.10.129.10">
    <property type="entry name" value="Hotdog Thioesterase"/>
    <property type="match status" value="1"/>
</dbReference>
<name>A0A081CR02_9HYPH</name>
<dbReference type="AlphaFoldDB" id="A0A081CR02"/>
<dbReference type="CDD" id="cd03454">
    <property type="entry name" value="YdeM"/>
    <property type="match status" value="1"/>
</dbReference>
<gene>
    <name evidence="2" type="ORF">RRU01S_03_02700</name>
</gene>
<comment type="caution">
    <text evidence="2">The sequence shown here is derived from an EMBL/GenBank/DDBJ whole genome shotgun (WGS) entry which is preliminary data.</text>
</comment>
<dbReference type="OrthoDB" id="9797938at2"/>
<dbReference type="Pfam" id="PF01575">
    <property type="entry name" value="MaoC_dehydratas"/>
    <property type="match status" value="1"/>
</dbReference>
<sequence length="155" mass="17453">MKFIDLYPSDIKLELGTVHFSAESIIRYAKKFDPQPFHLDAEAARNSVFEGLCASGWQTSASWMKCFLAYWEREAGRLISDGIQPPKLGPSPGFRNMTWHRPVYAGDDVTYFSTMIASRPLASRPGTFMNTTLNEGINQKGETVVTFESSVLEFE</sequence>
<organism evidence="2 3">
    <name type="scientific">Agrobacterium rubi TR3 = NBRC 13261</name>
    <dbReference type="NCBI Taxonomy" id="1368415"/>
    <lineage>
        <taxon>Bacteria</taxon>
        <taxon>Pseudomonadati</taxon>
        <taxon>Pseudomonadota</taxon>
        <taxon>Alphaproteobacteria</taxon>
        <taxon>Hyphomicrobiales</taxon>
        <taxon>Rhizobiaceae</taxon>
        <taxon>Rhizobium/Agrobacterium group</taxon>
        <taxon>Agrobacterium</taxon>
    </lineage>
</organism>
<dbReference type="SUPFAM" id="SSF54637">
    <property type="entry name" value="Thioesterase/thiol ester dehydrase-isomerase"/>
    <property type="match status" value="1"/>
</dbReference>
<evidence type="ECO:0000313" key="3">
    <source>
        <dbReference type="Proteomes" id="UP000028701"/>
    </source>
</evidence>
<proteinExistence type="predicted"/>
<feature type="domain" description="MaoC-like" evidence="1">
    <location>
        <begin position="18"/>
        <end position="72"/>
    </location>
</feature>
<dbReference type="InterPro" id="IPR029069">
    <property type="entry name" value="HotDog_dom_sf"/>
</dbReference>
<dbReference type="Proteomes" id="UP000028701">
    <property type="component" value="Unassembled WGS sequence"/>
</dbReference>
<dbReference type="RefSeq" id="WP_045228672.1">
    <property type="nucleotide sequence ID" value="NZ_BBJU01000003.1"/>
</dbReference>
<reference evidence="2 3" key="1">
    <citation type="submission" date="2014-08" db="EMBL/GenBank/DDBJ databases">
        <title>Whole genome shotgun sequence of Rhizobium rubi NBRC 13261.</title>
        <authorList>
            <person name="Katano-Makiyama Y."/>
            <person name="Hosoyama A."/>
            <person name="Hashimoto M."/>
            <person name="Hosoyama Y."/>
            <person name="Noguchi M."/>
            <person name="Tsuchikane K."/>
            <person name="Uohara A."/>
            <person name="Ohji S."/>
            <person name="Ichikawa N."/>
            <person name="Kimura A."/>
            <person name="Yamazoe A."/>
            <person name="Fujita N."/>
        </authorList>
    </citation>
    <scope>NUCLEOTIDE SEQUENCE [LARGE SCALE GENOMIC DNA]</scope>
    <source>
        <strain evidence="2 3">NBRC 13261</strain>
    </source>
</reference>
<protein>
    <recommendedName>
        <fullName evidence="1">MaoC-like domain-containing protein</fullName>
    </recommendedName>
</protein>
<dbReference type="EMBL" id="BBJU01000003">
    <property type="protein sequence ID" value="GAK69098.1"/>
    <property type="molecule type" value="Genomic_DNA"/>
</dbReference>
<evidence type="ECO:0000313" key="2">
    <source>
        <dbReference type="EMBL" id="GAK69098.1"/>
    </source>
</evidence>